<dbReference type="InterPro" id="IPR036116">
    <property type="entry name" value="FN3_sf"/>
</dbReference>
<dbReference type="Pfam" id="PF00041">
    <property type="entry name" value="fn3"/>
    <property type="match status" value="1"/>
</dbReference>
<dbReference type="GeneTree" id="ENSGT00940000157064"/>
<dbReference type="SUPFAM" id="SSF49265">
    <property type="entry name" value="Fibronectin type III"/>
    <property type="match status" value="2"/>
</dbReference>
<dbReference type="CDD" id="cd00063">
    <property type="entry name" value="FN3"/>
    <property type="match status" value="1"/>
</dbReference>
<dbReference type="InterPro" id="IPR013783">
    <property type="entry name" value="Ig-like_fold"/>
</dbReference>
<evidence type="ECO:0000313" key="2">
    <source>
        <dbReference type="Ensembl" id="ENSHCOP00000000285.1"/>
    </source>
</evidence>
<evidence type="ECO:0000313" key="3">
    <source>
        <dbReference type="Proteomes" id="UP000264820"/>
    </source>
</evidence>
<dbReference type="Ensembl" id="ENSHCOT00000014028.1">
    <property type="protein sequence ID" value="ENSHCOP00000000285.1"/>
    <property type="gene ID" value="ENSHCOG00000001068.1"/>
</dbReference>
<reference evidence="2" key="1">
    <citation type="submission" date="2025-08" db="UniProtKB">
        <authorList>
            <consortium name="Ensembl"/>
        </authorList>
    </citation>
    <scope>IDENTIFICATION</scope>
</reference>
<proteinExistence type="predicted"/>
<accession>A0A3Q2X819</accession>
<dbReference type="AlphaFoldDB" id="A0A3Q2X819"/>
<dbReference type="PANTHER" id="PTHR47135:SF4">
    <property type="match status" value="1"/>
</dbReference>
<dbReference type="Gene3D" id="2.60.40.10">
    <property type="entry name" value="Immunoglobulins"/>
    <property type="match status" value="1"/>
</dbReference>
<feature type="domain" description="Fibronectin type-III" evidence="1">
    <location>
        <begin position="92"/>
        <end position="179"/>
    </location>
</feature>
<dbReference type="InterPro" id="IPR003961">
    <property type="entry name" value="FN3_dom"/>
</dbReference>
<dbReference type="PANTHER" id="PTHR47135">
    <property type="entry name" value="FIBRONECTIN TYPE III DOMAIN-CONTAINING PROTEIN 7"/>
    <property type="match status" value="1"/>
</dbReference>
<name>A0A3Q2X819_HIPCM</name>
<evidence type="ECO:0000259" key="1">
    <source>
        <dbReference type="PROSITE" id="PS50853"/>
    </source>
</evidence>
<keyword evidence="3" id="KW-1185">Reference proteome</keyword>
<reference evidence="2" key="2">
    <citation type="submission" date="2025-09" db="UniProtKB">
        <authorList>
            <consortium name="Ensembl"/>
        </authorList>
    </citation>
    <scope>IDENTIFICATION</scope>
</reference>
<dbReference type="PROSITE" id="PS50853">
    <property type="entry name" value="FN3"/>
    <property type="match status" value="1"/>
</dbReference>
<organism evidence="2 3">
    <name type="scientific">Hippocampus comes</name>
    <name type="common">Tiger tail seahorse</name>
    <dbReference type="NCBI Taxonomy" id="109280"/>
    <lineage>
        <taxon>Eukaryota</taxon>
        <taxon>Metazoa</taxon>
        <taxon>Chordata</taxon>
        <taxon>Craniata</taxon>
        <taxon>Vertebrata</taxon>
        <taxon>Euteleostomi</taxon>
        <taxon>Actinopterygii</taxon>
        <taxon>Neopterygii</taxon>
        <taxon>Teleostei</taxon>
        <taxon>Neoteleostei</taxon>
        <taxon>Acanthomorphata</taxon>
        <taxon>Syngnathiaria</taxon>
        <taxon>Syngnathiformes</taxon>
        <taxon>Syngnathoidei</taxon>
        <taxon>Syngnathidae</taxon>
        <taxon>Hippocampus</taxon>
    </lineage>
</organism>
<protein>
    <submittedName>
        <fullName evidence="2">Fibronectin type III domain containing 7b</fullName>
    </submittedName>
</protein>
<sequence length="197" mass="20681">PCSLAGITAVPECHNASILVIWELAEGGEGNTVYIATAEASDHTYLSCNGTGTNCTLRGAQCDLHYTVIVAASSDRCSSLRSPPYRLSMPCPPSEVTVRASCEDHSALVSWTSSPVAATYYVVASAADGHTHTCSGSSSTNCSLSGLHCDEQYTVYVTASHENCTSMASHNVTFSTCQPEGLSVAFHCSNESAVLSW</sequence>
<dbReference type="Proteomes" id="UP000264820">
    <property type="component" value="Unplaced"/>
</dbReference>